<evidence type="ECO:0000256" key="10">
    <source>
        <dbReference type="ARBA" id="ARBA00048540"/>
    </source>
</evidence>
<keyword evidence="12" id="KW-1185">Reference proteome</keyword>
<evidence type="ECO:0000256" key="3">
    <source>
        <dbReference type="ARBA" id="ARBA00016337"/>
    </source>
</evidence>
<evidence type="ECO:0000256" key="4">
    <source>
        <dbReference type="ARBA" id="ARBA00022630"/>
    </source>
</evidence>
<dbReference type="PANTHER" id="PTHR30040">
    <property type="entry name" value="THIAMINE BIOSYNTHESIS LIPOPROTEIN APBE"/>
    <property type="match status" value="1"/>
</dbReference>
<dbReference type="GO" id="GO:0046872">
    <property type="term" value="F:metal ion binding"/>
    <property type="evidence" value="ECO:0007669"/>
    <property type="project" value="UniProtKB-KW"/>
</dbReference>
<gene>
    <name evidence="11" type="ordered locus">Tbd_0708</name>
</gene>
<accession>Q3SKW1</accession>
<dbReference type="SUPFAM" id="SSF143631">
    <property type="entry name" value="ApbE-like"/>
    <property type="match status" value="1"/>
</dbReference>
<dbReference type="GO" id="GO:0016740">
    <property type="term" value="F:transferase activity"/>
    <property type="evidence" value="ECO:0007669"/>
    <property type="project" value="UniProtKB-KW"/>
</dbReference>
<evidence type="ECO:0000256" key="5">
    <source>
        <dbReference type="ARBA" id="ARBA00022679"/>
    </source>
</evidence>
<keyword evidence="6" id="KW-0479">Metal-binding</keyword>
<name>Q3SKW1_THIDA</name>
<dbReference type="InterPro" id="IPR003374">
    <property type="entry name" value="ApbE-like_sf"/>
</dbReference>
<keyword evidence="4" id="KW-0285">Flavoprotein</keyword>
<reference evidence="11 12" key="1">
    <citation type="journal article" date="2006" name="J. Bacteriol.">
        <title>The genome sequence of the obligately chemolithoautotrophic, facultatively anaerobic bacterium Thiobacillus denitrificans.</title>
        <authorList>
            <person name="Beller H.R."/>
            <person name="Chain P.S."/>
            <person name="Letain T.E."/>
            <person name="Chakicherla A."/>
            <person name="Larimer F.W."/>
            <person name="Richardson P.M."/>
            <person name="Coleman M.A."/>
            <person name="Wood A.P."/>
            <person name="Kelly D.P."/>
        </authorList>
    </citation>
    <scope>NUCLEOTIDE SEQUENCE [LARGE SCALE GENOMIC DNA]</scope>
    <source>
        <strain evidence="11 12">ATCC 25259</strain>
    </source>
</reference>
<dbReference type="EMBL" id="CP000116">
    <property type="protein sequence ID" value="AAZ96661.1"/>
    <property type="molecule type" value="Genomic_DNA"/>
</dbReference>
<evidence type="ECO:0000313" key="11">
    <source>
        <dbReference type="EMBL" id="AAZ96661.1"/>
    </source>
</evidence>
<evidence type="ECO:0000256" key="2">
    <source>
        <dbReference type="ARBA" id="ARBA00011955"/>
    </source>
</evidence>
<dbReference type="Pfam" id="PF02424">
    <property type="entry name" value="ApbE"/>
    <property type="match status" value="1"/>
</dbReference>
<evidence type="ECO:0000256" key="9">
    <source>
        <dbReference type="ARBA" id="ARBA00031306"/>
    </source>
</evidence>
<protein>
    <recommendedName>
        <fullName evidence="3">FAD:protein FMN transferase</fullName>
        <ecNumber evidence="2">2.7.1.180</ecNumber>
    </recommendedName>
    <alternativeName>
        <fullName evidence="9">Flavin transferase</fullName>
    </alternativeName>
</protein>
<dbReference type="eggNOG" id="COG1477">
    <property type="taxonomic scope" value="Bacteria"/>
</dbReference>
<dbReference type="RefSeq" id="WP_011311220.1">
    <property type="nucleotide sequence ID" value="NC_007404.1"/>
</dbReference>
<evidence type="ECO:0000256" key="6">
    <source>
        <dbReference type="ARBA" id="ARBA00022723"/>
    </source>
</evidence>
<sequence>MISRRAQPWLGTLVEIVAEGADDATLIAASDRAFARIAAVHAQMSFQAADSALSRVNRDAQHDWVTLSPDLAAVFAAALAFARASDGLFDPSVAGRLVESGQLPRHTGFPDATTTDWRGIELDGDRVRYTQPLLVDLSGIAKGYAVDVALTSLRDAGLAAATVNAGGDLARFGGATPIHVRLPQQPTQSVRLAELDHGAAATSAGYFQPGALRHPRSGEALCAETSVTVLAPDCMTADALTKVVAADSACAAGVLARHGAQAIVLDGQRAICSDADGWHDLPAGGTA</sequence>
<keyword evidence="7" id="KW-0274">FAD</keyword>
<keyword evidence="5" id="KW-0808">Transferase</keyword>
<keyword evidence="11" id="KW-0812">Transmembrane</keyword>
<comment type="catalytic activity">
    <reaction evidence="10">
        <text>L-threonyl-[protein] + FAD = FMN-L-threonyl-[protein] + AMP + H(+)</text>
        <dbReference type="Rhea" id="RHEA:36847"/>
        <dbReference type="Rhea" id="RHEA-COMP:11060"/>
        <dbReference type="Rhea" id="RHEA-COMP:11061"/>
        <dbReference type="ChEBI" id="CHEBI:15378"/>
        <dbReference type="ChEBI" id="CHEBI:30013"/>
        <dbReference type="ChEBI" id="CHEBI:57692"/>
        <dbReference type="ChEBI" id="CHEBI:74257"/>
        <dbReference type="ChEBI" id="CHEBI:456215"/>
        <dbReference type="EC" id="2.7.1.180"/>
    </reaction>
</comment>
<dbReference type="HOGENOM" id="CLU_044403_5_1_4"/>
<evidence type="ECO:0000256" key="7">
    <source>
        <dbReference type="ARBA" id="ARBA00022827"/>
    </source>
</evidence>
<keyword evidence="11" id="KW-0472">Membrane</keyword>
<dbReference type="InterPro" id="IPR024932">
    <property type="entry name" value="ApbE"/>
</dbReference>
<dbReference type="AlphaFoldDB" id="Q3SKW1"/>
<keyword evidence="8" id="KW-0460">Magnesium</keyword>
<proteinExistence type="predicted"/>
<dbReference type="Proteomes" id="UP000008291">
    <property type="component" value="Chromosome"/>
</dbReference>
<evidence type="ECO:0000256" key="8">
    <source>
        <dbReference type="ARBA" id="ARBA00022842"/>
    </source>
</evidence>
<evidence type="ECO:0000256" key="1">
    <source>
        <dbReference type="ARBA" id="ARBA00001946"/>
    </source>
</evidence>
<dbReference type="KEGG" id="tbd:Tbd_0708"/>
<dbReference type="STRING" id="292415.Tbd_0708"/>
<dbReference type="Gene3D" id="3.10.520.10">
    <property type="entry name" value="ApbE-like domains"/>
    <property type="match status" value="1"/>
</dbReference>
<dbReference type="PANTHER" id="PTHR30040:SF2">
    <property type="entry name" value="FAD:PROTEIN FMN TRANSFERASE"/>
    <property type="match status" value="1"/>
</dbReference>
<organism evidence="11 12">
    <name type="scientific">Thiobacillus denitrificans (strain ATCC 25259 / T1)</name>
    <dbReference type="NCBI Taxonomy" id="292415"/>
    <lineage>
        <taxon>Bacteria</taxon>
        <taxon>Pseudomonadati</taxon>
        <taxon>Pseudomonadota</taxon>
        <taxon>Betaproteobacteria</taxon>
        <taxon>Nitrosomonadales</taxon>
        <taxon>Thiobacillaceae</taxon>
        <taxon>Thiobacillus</taxon>
    </lineage>
</organism>
<keyword evidence="11" id="KW-0449">Lipoprotein</keyword>
<comment type="cofactor">
    <cofactor evidence="1">
        <name>Mg(2+)</name>
        <dbReference type="ChEBI" id="CHEBI:18420"/>
    </cofactor>
</comment>
<dbReference type="EC" id="2.7.1.180" evidence="2"/>
<evidence type="ECO:0000313" key="12">
    <source>
        <dbReference type="Proteomes" id="UP000008291"/>
    </source>
</evidence>